<dbReference type="OrthoDB" id="8534992at2"/>
<dbReference type="EMBL" id="PQGA01000011">
    <property type="protein sequence ID" value="POR49361.1"/>
    <property type="molecule type" value="Genomic_DNA"/>
</dbReference>
<proteinExistence type="predicted"/>
<feature type="transmembrane region" description="Helical" evidence="2">
    <location>
        <begin position="44"/>
        <end position="69"/>
    </location>
</feature>
<evidence type="ECO:0000256" key="2">
    <source>
        <dbReference type="SAM" id="Phobius"/>
    </source>
</evidence>
<feature type="compositionally biased region" description="Basic residues" evidence="1">
    <location>
        <begin position="21"/>
        <end position="35"/>
    </location>
</feature>
<accession>A0A2S4M3S7</accession>
<protein>
    <submittedName>
        <fullName evidence="4">Putative membrane protein</fullName>
    </submittedName>
</protein>
<sequence>MAGHPRRPVAPDLPDADATAARKRPGWRRRASSHARARRQRGSFAAVAALGLVIAVAALGVLDMANLYLAKRSLQNVADLAALAAVQQMDDQCVQPKATALANAASNGFSVSGTTNTLAVQCGRWDSSSSGAMSFVTTNPTPPLNGAQVTITKDVPYFFLGPKRTLTASATGKASVIGSIQVGTSLAQINLLNGLLGSLLGGTSVSLDAVSWNGLANANVKVSDLAAVATEAGTYDGLLAAQTSLTAGPYSLANVLLSAVTKDSALTANVSAAQNALSAIANLVPQGAQNQIKLASIDGTQALLQLGVANAQYAADATVNVLQMLMVGAEIAAAGQPAVALNVDLSNMSGLGSSLPVSAALTLQIISPPTIAMGEPGYIAGTTKWRTQAQTAQILLGLNAGISTSAVPIVGSILNLTVQVPLYVLVGQGQAWLESAQCAATRAASTQTIGVQTGLANICIGTPVASGATANSVNGFSCSTGKWTVADVELGTLTGPVPIASVRAPNLQVPVVNPASSSLAFDGSGNPLTGNTVNTNQIGAVLNNTLQSTVTQLTQLTSANGLQIKILPDTVVGSLVAVVLDVLRPLLSGAILPLVADVLSSTLAPVLNGLDTVLLGPLLQLLGVQIGVATVTPAPLACGVATLVK</sequence>
<dbReference type="Proteomes" id="UP000237381">
    <property type="component" value="Unassembled WGS sequence"/>
</dbReference>
<keyword evidence="2" id="KW-0812">Transmembrane</keyword>
<dbReference type="Pfam" id="PF09977">
    <property type="entry name" value="Tad_C"/>
    <property type="match status" value="1"/>
</dbReference>
<keyword evidence="2" id="KW-1133">Transmembrane helix</keyword>
<evidence type="ECO:0000259" key="3">
    <source>
        <dbReference type="Pfam" id="PF09977"/>
    </source>
</evidence>
<evidence type="ECO:0000313" key="4">
    <source>
        <dbReference type="EMBL" id="POR49361.1"/>
    </source>
</evidence>
<feature type="compositionally biased region" description="Low complexity" evidence="1">
    <location>
        <begin position="10"/>
        <end position="19"/>
    </location>
</feature>
<organism evidence="4 5">
    <name type="scientific">Paraburkholderia eburnea</name>
    <dbReference type="NCBI Taxonomy" id="1189126"/>
    <lineage>
        <taxon>Bacteria</taxon>
        <taxon>Pseudomonadati</taxon>
        <taxon>Pseudomonadota</taxon>
        <taxon>Betaproteobacteria</taxon>
        <taxon>Burkholderiales</taxon>
        <taxon>Burkholderiaceae</taxon>
        <taxon>Paraburkholderia</taxon>
    </lineage>
</organism>
<dbReference type="InterPro" id="IPR018705">
    <property type="entry name" value="DUF2134_membrane"/>
</dbReference>
<keyword evidence="5" id="KW-1185">Reference proteome</keyword>
<evidence type="ECO:0000313" key="5">
    <source>
        <dbReference type="Proteomes" id="UP000237381"/>
    </source>
</evidence>
<keyword evidence="2" id="KW-0472">Membrane</keyword>
<evidence type="ECO:0000256" key="1">
    <source>
        <dbReference type="SAM" id="MobiDB-lite"/>
    </source>
</evidence>
<dbReference type="AlphaFoldDB" id="A0A2S4M3S7"/>
<comment type="caution">
    <text evidence="4">The sequence shown here is derived from an EMBL/GenBank/DDBJ whole genome shotgun (WGS) entry which is preliminary data.</text>
</comment>
<gene>
    <name evidence="4" type="ORF">B0G62_11125</name>
</gene>
<feature type="domain" description="DUF2134" evidence="3">
    <location>
        <begin position="84"/>
        <end position="171"/>
    </location>
</feature>
<name>A0A2S4M3S7_9BURK</name>
<reference evidence="4 5" key="1">
    <citation type="submission" date="2018-01" db="EMBL/GenBank/DDBJ databases">
        <title>Genomic Encyclopedia of Type Strains, Phase III (KMG-III): the genomes of soil and plant-associated and newly described type strains.</title>
        <authorList>
            <person name="Whitman W."/>
        </authorList>
    </citation>
    <scope>NUCLEOTIDE SEQUENCE [LARGE SCALE GENOMIC DNA]</scope>
    <source>
        <strain evidence="4 5">JCM 18070</strain>
    </source>
</reference>
<dbReference type="RefSeq" id="WP_103705840.1">
    <property type="nucleotide sequence ID" value="NZ_PQGA01000011.1"/>
</dbReference>
<feature type="region of interest" description="Disordered" evidence="1">
    <location>
        <begin position="1"/>
        <end position="35"/>
    </location>
</feature>